<evidence type="ECO:0000313" key="2">
    <source>
        <dbReference type="Proteomes" id="UP000805193"/>
    </source>
</evidence>
<reference evidence="1 2" key="1">
    <citation type="journal article" date="2020" name="Cell">
        <title>Large-Scale Comparative Analyses of Tick Genomes Elucidate Their Genetic Diversity and Vector Capacities.</title>
        <authorList>
            <consortium name="Tick Genome and Microbiome Consortium (TIGMIC)"/>
            <person name="Jia N."/>
            <person name="Wang J."/>
            <person name="Shi W."/>
            <person name="Du L."/>
            <person name="Sun Y."/>
            <person name="Zhan W."/>
            <person name="Jiang J.F."/>
            <person name="Wang Q."/>
            <person name="Zhang B."/>
            <person name="Ji P."/>
            <person name="Bell-Sakyi L."/>
            <person name="Cui X.M."/>
            <person name="Yuan T.T."/>
            <person name="Jiang B.G."/>
            <person name="Yang W.F."/>
            <person name="Lam T.T."/>
            <person name="Chang Q.C."/>
            <person name="Ding S.J."/>
            <person name="Wang X.J."/>
            <person name="Zhu J.G."/>
            <person name="Ruan X.D."/>
            <person name="Zhao L."/>
            <person name="Wei J.T."/>
            <person name="Ye R.Z."/>
            <person name="Que T.C."/>
            <person name="Du C.H."/>
            <person name="Zhou Y.H."/>
            <person name="Cheng J.X."/>
            <person name="Dai P.F."/>
            <person name="Guo W.B."/>
            <person name="Han X.H."/>
            <person name="Huang E.J."/>
            <person name="Li L.F."/>
            <person name="Wei W."/>
            <person name="Gao Y.C."/>
            <person name="Liu J.Z."/>
            <person name="Shao H.Z."/>
            <person name="Wang X."/>
            <person name="Wang C.C."/>
            <person name="Yang T.C."/>
            <person name="Huo Q.B."/>
            <person name="Li W."/>
            <person name="Chen H.Y."/>
            <person name="Chen S.E."/>
            <person name="Zhou L.G."/>
            <person name="Ni X.B."/>
            <person name="Tian J.H."/>
            <person name="Sheng Y."/>
            <person name="Liu T."/>
            <person name="Pan Y.S."/>
            <person name="Xia L.Y."/>
            <person name="Li J."/>
            <person name="Zhao F."/>
            <person name="Cao W.C."/>
        </authorList>
    </citation>
    <scope>NUCLEOTIDE SEQUENCE [LARGE SCALE GENOMIC DNA]</scope>
    <source>
        <strain evidence="1">Iper-2018</strain>
    </source>
</reference>
<protein>
    <submittedName>
        <fullName evidence="1">Uncharacterized protein</fullName>
    </submittedName>
</protein>
<accession>A0AC60P6L4</accession>
<gene>
    <name evidence="1" type="ORF">HPB47_007870</name>
</gene>
<proteinExistence type="predicted"/>
<keyword evidence="2" id="KW-1185">Reference proteome</keyword>
<dbReference type="EMBL" id="JABSTQ010011128">
    <property type="protein sequence ID" value="KAG0414962.1"/>
    <property type="molecule type" value="Genomic_DNA"/>
</dbReference>
<name>A0AC60P6L4_IXOPE</name>
<comment type="caution">
    <text evidence="1">The sequence shown here is derived from an EMBL/GenBank/DDBJ whole genome shotgun (WGS) entry which is preliminary data.</text>
</comment>
<organism evidence="1 2">
    <name type="scientific">Ixodes persulcatus</name>
    <name type="common">Taiga tick</name>
    <dbReference type="NCBI Taxonomy" id="34615"/>
    <lineage>
        <taxon>Eukaryota</taxon>
        <taxon>Metazoa</taxon>
        <taxon>Ecdysozoa</taxon>
        <taxon>Arthropoda</taxon>
        <taxon>Chelicerata</taxon>
        <taxon>Arachnida</taxon>
        <taxon>Acari</taxon>
        <taxon>Parasitiformes</taxon>
        <taxon>Ixodida</taxon>
        <taxon>Ixodoidea</taxon>
        <taxon>Ixodidae</taxon>
        <taxon>Ixodinae</taxon>
        <taxon>Ixodes</taxon>
    </lineage>
</organism>
<sequence>MPDVEATPLKSTEDHSYSSQANQEQGVNPSTATNNLSSSIALTQADPTQSQLESTTMDMDLQITDDQEGFILITNKKRRHSSDSVISKSTIQTPEHPVGLTVIFSPTNSEQSLMTLSMNKVSDAFELHCPECFLMDVLRNITCLQLWKFPFQGIQGLFSRHVLLGQTLREGLKEDAKALEGFFQGFSRFHPPVEICAISVAKAWRFRDSCIELSASAAISPTMAVALVCDSKAGIIYIDPSMPGEAHDSYVWKRSFLRRAMQSGFLQPGDSGYGLAPWLITPVPGTLQPNSTEARFTVAHCSVWSALERCIGLLKIRFCCLQKHRTLYHIQETAATIIAACAVLHNFCIAAGEPEPETEEETT</sequence>
<dbReference type="Proteomes" id="UP000805193">
    <property type="component" value="Unassembled WGS sequence"/>
</dbReference>
<evidence type="ECO:0000313" key="1">
    <source>
        <dbReference type="EMBL" id="KAG0414962.1"/>
    </source>
</evidence>